<feature type="transmembrane region" description="Helical" evidence="7">
    <location>
        <begin position="141"/>
        <end position="163"/>
    </location>
</feature>
<proteinExistence type="inferred from homology"/>
<evidence type="ECO:0000256" key="5">
    <source>
        <dbReference type="ARBA" id="ARBA00023136"/>
    </source>
</evidence>
<dbReference type="InterPro" id="IPR007267">
    <property type="entry name" value="GtrA_DPMS_TM"/>
</dbReference>
<evidence type="ECO:0000256" key="1">
    <source>
        <dbReference type="ARBA" id="ARBA00004141"/>
    </source>
</evidence>
<dbReference type="PANTHER" id="PTHR38459">
    <property type="entry name" value="PROPHAGE BACTOPRENOL-LINKED GLUCOSE TRANSLOCASE HOMOLOG"/>
    <property type="match status" value="1"/>
</dbReference>
<evidence type="ECO:0000256" key="4">
    <source>
        <dbReference type="ARBA" id="ARBA00022989"/>
    </source>
</evidence>
<feature type="transmembrane region" description="Helical" evidence="7">
    <location>
        <begin position="103"/>
        <end position="120"/>
    </location>
</feature>
<keyword evidence="5 7" id="KW-0472">Membrane</keyword>
<sequence length="207" mass="22457">MPSSLRPQDAEHDIPQGNAADATPHTLGDEAPVSDFVSLVAAGEAQAEEQHSPISRMDRLKALAAQLVRFGLVGGIGFIVETAVFNALLFTVLAPTVVPGGELWAKVIATLIAIVTNWIGNRLWTFRHDRRSDRGREGLEFFGVSLIGLVVGLIPIWMTGQLLGLTGPIALNLANIVGLGLGSIFRFVCYRWWVFSPHRHRQSDAAN</sequence>
<evidence type="ECO:0000256" key="3">
    <source>
        <dbReference type="ARBA" id="ARBA00022692"/>
    </source>
</evidence>
<dbReference type="PANTHER" id="PTHR38459:SF1">
    <property type="entry name" value="PROPHAGE BACTOPRENOL-LINKED GLUCOSE TRANSLOCASE HOMOLOG"/>
    <property type="match status" value="1"/>
</dbReference>
<dbReference type="EMBL" id="JALXSQ010000001">
    <property type="protein sequence ID" value="MCT2041782.1"/>
    <property type="molecule type" value="Genomic_DNA"/>
</dbReference>
<keyword evidence="4 7" id="KW-1133">Transmembrane helix</keyword>
<keyword evidence="3 7" id="KW-0812">Transmembrane</keyword>
<keyword evidence="10" id="KW-1185">Reference proteome</keyword>
<evidence type="ECO:0000256" key="2">
    <source>
        <dbReference type="ARBA" id="ARBA00009399"/>
    </source>
</evidence>
<feature type="transmembrane region" description="Helical" evidence="7">
    <location>
        <begin position="67"/>
        <end position="91"/>
    </location>
</feature>
<dbReference type="Pfam" id="PF04138">
    <property type="entry name" value="GtrA_DPMS_TM"/>
    <property type="match status" value="1"/>
</dbReference>
<protein>
    <submittedName>
        <fullName evidence="9">GtrA family protein</fullName>
    </submittedName>
</protein>
<gene>
    <name evidence="9" type="ORF">M3D15_00265</name>
</gene>
<evidence type="ECO:0000313" key="9">
    <source>
        <dbReference type="EMBL" id="MCT2041782.1"/>
    </source>
</evidence>
<organism evidence="9 10">
    <name type="scientific">Pseudoclavibacter albus</name>
    <dbReference type="NCBI Taxonomy" id="272241"/>
    <lineage>
        <taxon>Bacteria</taxon>
        <taxon>Bacillati</taxon>
        <taxon>Actinomycetota</taxon>
        <taxon>Actinomycetes</taxon>
        <taxon>Micrococcales</taxon>
        <taxon>Microbacteriaceae</taxon>
        <taxon>Pseudoclavibacter</taxon>
    </lineage>
</organism>
<evidence type="ECO:0000259" key="8">
    <source>
        <dbReference type="Pfam" id="PF04138"/>
    </source>
</evidence>
<accession>A0ABT2HU04</accession>
<comment type="subcellular location">
    <subcellularLocation>
        <location evidence="1">Membrane</location>
        <topology evidence="1">Multi-pass membrane protein</topology>
    </subcellularLocation>
</comment>
<dbReference type="Proteomes" id="UP001525379">
    <property type="component" value="Unassembled WGS sequence"/>
</dbReference>
<feature type="region of interest" description="Disordered" evidence="6">
    <location>
        <begin position="1"/>
        <end position="25"/>
    </location>
</feature>
<dbReference type="RefSeq" id="WP_260103563.1">
    <property type="nucleotide sequence ID" value="NZ_JAFDPW010000002.1"/>
</dbReference>
<feature type="domain" description="GtrA/DPMS transmembrane" evidence="8">
    <location>
        <begin position="69"/>
        <end position="195"/>
    </location>
</feature>
<evidence type="ECO:0000256" key="7">
    <source>
        <dbReference type="SAM" id="Phobius"/>
    </source>
</evidence>
<name>A0ABT2HU04_9MICO</name>
<reference evidence="9 10" key="1">
    <citation type="submission" date="2022-04" db="EMBL/GenBank/DDBJ databases">
        <title>Human microbiome associated bacterial genomes.</title>
        <authorList>
            <person name="Sandstrom S."/>
            <person name="Salamzade R."/>
            <person name="Kalan L.R."/>
        </authorList>
    </citation>
    <scope>NUCLEOTIDE SEQUENCE [LARGE SCALE GENOMIC DNA]</scope>
    <source>
        <strain evidence="10">p3-SID1799</strain>
    </source>
</reference>
<dbReference type="InterPro" id="IPR051401">
    <property type="entry name" value="GtrA_CellWall_Glycosyl"/>
</dbReference>
<comment type="caution">
    <text evidence="9">The sequence shown here is derived from an EMBL/GenBank/DDBJ whole genome shotgun (WGS) entry which is preliminary data.</text>
</comment>
<comment type="similarity">
    <text evidence="2">Belongs to the GtrA family.</text>
</comment>
<feature type="transmembrane region" description="Helical" evidence="7">
    <location>
        <begin position="169"/>
        <end position="193"/>
    </location>
</feature>
<evidence type="ECO:0000256" key="6">
    <source>
        <dbReference type="SAM" id="MobiDB-lite"/>
    </source>
</evidence>
<evidence type="ECO:0000313" key="10">
    <source>
        <dbReference type="Proteomes" id="UP001525379"/>
    </source>
</evidence>